<comment type="caution">
    <text evidence="16">The sequence shown here is derived from an EMBL/GenBank/DDBJ whole genome shotgun (WGS) entry which is preliminary data.</text>
</comment>
<evidence type="ECO:0000256" key="4">
    <source>
        <dbReference type="ARBA" id="ARBA00011958"/>
    </source>
</evidence>
<evidence type="ECO:0000313" key="17">
    <source>
        <dbReference type="Proteomes" id="UP000618986"/>
    </source>
</evidence>
<keyword evidence="6 12" id="KW-0963">Cytoplasm</keyword>
<dbReference type="NCBIfam" id="TIGR02631">
    <property type="entry name" value="xylA_Arthro"/>
    <property type="match status" value="1"/>
</dbReference>
<feature type="binding site" evidence="12">
    <location>
        <position position="181"/>
    </location>
    <ligand>
        <name>Mg(2+)</name>
        <dbReference type="ChEBI" id="CHEBI:18420"/>
        <label>1</label>
    </ligand>
</feature>
<comment type="subcellular location">
    <subcellularLocation>
        <location evidence="1 12 14">Cytoplasm</location>
    </subcellularLocation>
</comment>
<dbReference type="GeneID" id="300296235"/>
<gene>
    <name evidence="12" type="primary">xylA</name>
    <name evidence="16" type="ORF">FHU28_005715</name>
</gene>
<evidence type="ECO:0000256" key="14">
    <source>
        <dbReference type="RuleBase" id="RU000610"/>
    </source>
</evidence>
<evidence type="ECO:0000256" key="8">
    <source>
        <dbReference type="ARBA" id="ARBA00022723"/>
    </source>
</evidence>
<feature type="binding site" evidence="12">
    <location>
        <position position="220"/>
    </location>
    <ligand>
        <name>Mg(2+)</name>
        <dbReference type="ChEBI" id="CHEBI:18420"/>
        <label>2</label>
    </ligand>
</feature>
<comment type="subunit">
    <text evidence="3 12 14">Homotetramer.</text>
</comment>
<feature type="binding site" evidence="12">
    <location>
        <position position="217"/>
    </location>
    <ligand>
        <name>Mg(2+)</name>
        <dbReference type="ChEBI" id="CHEBI:18420"/>
        <label>2</label>
    </ligand>
</feature>
<feature type="active site" evidence="12">
    <location>
        <position position="57"/>
    </location>
</feature>
<proteinExistence type="inferred from homology"/>
<dbReference type="InterPro" id="IPR013453">
    <property type="entry name" value="XylA_actinobac"/>
</dbReference>
<evidence type="ECO:0000256" key="1">
    <source>
        <dbReference type="ARBA" id="ARBA00004496"/>
    </source>
</evidence>
<dbReference type="Proteomes" id="UP000618986">
    <property type="component" value="Unassembled WGS sequence"/>
</dbReference>
<sequence>MAPRPTPADKFSFGLWTVGWPARDPFGDATRPELDAVEAVHRLAELGAYGITFHDDDLVPFGADAATRDARLSRFRKALDETGLVVPMVTTNLFNHPVFKDGGFTSNDREVRRYALRKVLRNIDLAAEMGAKTFVMWGGREGAEYDVAKDVQAALDRYREAVDLLCEYVVDNGYDLRFALEPKPNEPRGDILLPTVGHALGFISTLARPEMVGLNPEVGHEQMAGLNFAHGIAQALWQGKLFHIDLNGQRGIKYDQDLVFGHGDLLNAFALVDLLEHGGPNGGPAYGGPRHFDYKPSRTEDIAGVWASAEANMRTYLLLKERAAAFRADPEVVEALAAARVAELATPTLNPGEGYRELLADRTAFEEFDPESVGAKGFGFVRLNQLAVEHVLGAR</sequence>
<evidence type="ECO:0000256" key="2">
    <source>
        <dbReference type="ARBA" id="ARBA00005765"/>
    </source>
</evidence>
<comment type="caution">
    <text evidence="12">Lacks conserved residue(s) required for the propagation of feature annotation.</text>
</comment>
<evidence type="ECO:0000256" key="11">
    <source>
        <dbReference type="ARBA" id="ARBA00033659"/>
    </source>
</evidence>
<keyword evidence="17" id="KW-1185">Reference proteome</keyword>
<name>A0ABR6MKG1_MICEC</name>
<evidence type="ECO:0000256" key="3">
    <source>
        <dbReference type="ARBA" id="ARBA00011881"/>
    </source>
</evidence>
<feature type="active site" evidence="12">
    <location>
        <position position="54"/>
    </location>
</feature>
<keyword evidence="12" id="KW-0460">Magnesium</keyword>
<keyword evidence="10 12" id="KW-0119">Carbohydrate metabolism</keyword>
<dbReference type="EMBL" id="JACHJC010000001">
    <property type="protein sequence ID" value="MBB5115876.1"/>
    <property type="molecule type" value="Genomic_DNA"/>
</dbReference>
<evidence type="ECO:0000259" key="15">
    <source>
        <dbReference type="Pfam" id="PF01261"/>
    </source>
</evidence>
<dbReference type="HAMAP" id="MF_00455">
    <property type="entry name" value="Xylose_isom_A"/>
    <property type="match status" value="1"/>
</dbReference>
<evidence type="ECO:0000313" key="16">
    <source>
        <dbReference type="EMBL" id="MBB5115876.1"/>
    </source>
</evidence>
<dbReference type="EC" id="5.3.1.5" evidence="4 12"/>
<dbReference type="GO" id="GO:0009045">
    <property type="term" value="F:xylose isomerase activity"/>
    <property type="evidence" value="ECO:0007669"/>
    <property type="project" value="UniProtKB-EC"/>
</dbReference>
<comment type="cofactor">
    <cofactor evidence="12">
        <name>Mg(2+)</name>
        <dbReference type="ChEBI" id="CHEBI:18420"/>
    </cofactor>
    <text evidence="12">Binds 2 magnesium ions per subunit.</text>
</comment>
<dbReference type="InterPro" id="IPR036237">
    <property type="entry name" value="Xyl_isomerase-like_sf"/>
</dbReference>
<keyword evidence="7 12" id="KW-0859">Xylose metabolism</keyword>
<dbReference type="PROSITE" id="PS51415">
    <property type="entry name" value="XYLOSE_ISOMERASE"/>
    <property type="match status" value="1"/>
</dbReference>
<dbReference type="PANTHER" id="PTHR48408:SF1">
    <property type="entry name" value="XYLOSE ISOMERASE"/>
    <property type="match status" value="1"/>
</dbReference>
<feature type="binding site" evidence="12">
    <location>
        <position position="293"/>
    </location>
    <ligand>
        <name>Mg(2+)</name>
        <dbReference type="ChEBI" id="CHEBI:18420"/>
        <label>1</label>
    </ligand>
</feature>
<keyword evidence="8 12" id="KW-0479">Metal-binding</keyword>
<feature type="binding site" evidence="12">
    <location>
        <position position="245"/>
    </location>
    <ligand>
        <name>Mg(2+)</name>
        <dbReference type="ChEBI" id="CHEBI:18420"/>
        <label>1</label>
    </ligand>
</feature>
<evidence type="ECO:0000256" key="5">
    <source>
        <dbReference type="ARBA" id="ARBA00018232"/>
    </source>
</evidence>
<keyword evidence="9 12" id="KW-0413">Isomerase</keyword>
<evidence type="ECO:0000256" key="6">
    <source>
        <dbReference type="ARBA" id="ARBA00022490"/>
    </source>
</evidence>
<feature type="domain" description="Xylose isomerase-like TIM barrel" evidence="15">
    <location>
        <begin position="41"/>
        <end position="278"/>
    </location>
</feature>
<dbReference type="RefSeq" id="WP_184687863.1">
    <property type="nucleotide sequence ID" value="NZ_JACHJC010000001.1"/>
</dbReference>
<dbReference type="InterPro" id="IPR013022">
    <property type="entry name" value="Xyl_isomerase-like_TIM-brl"/>
</dbReference>
<dbReference type="SUPFAM" id="SSF51658">
    <property type="entry name" value="Xylose isomerase-like"/>
    <property type="match status" value="1"/>
</dbReference>
<dbReference type="Pfam" id="PF01261">
    <property type="entry name" value="AP_endonuc_2"/>
    <property type="match status" value="1"/>
</dbReference>
<evidence type="ECO:0000256" key="13">
    <source>
        <dbReference type="RuleBase" id="RU000609"/>
    </source>
</evidence>
<comment type="similarity">
    <text evidence="2 12 13">Belongs to the xylose isomerase family.</text>
</comment>
<organism evidence="16 17">
    <name type="scientific">Micromonospora echinospora</name>
    <name type="common">Micromonospora purpurea</name>
    <dbReference type="NCBI Taxonomy" id="1877"/>
    <lineage>
        <taxon>Bacteria</taxon>
        <taxon>Bacillati</taxon>
        <taxon>Actinomycetota</taxon>
        <taxon>Actinomycetes</taxon>
        <taxon>Micromonosporales</taxon>
        <taxon>Micromonosporaceae</taxon>
        <taxon>Micromonospora</taxon>
    </lineage>
</organism>
<comment type="catalytic activity">
    <reaction evidence="11 12 13">
        <text>alpha-D-xylose = alpha-D-xylulofuranose</text>
        <dbReference type="Rhea" id="RHEA:22816"/>
        <dbReference type="ChEBI" id="CHEBI:28518"/>
        <dbReference type="ChEBI" id="CHEBI:188998"/>
        <dbReference type="EC" id="5.3.1.5"/>
    </reaction>
</comment>
<dbReference type="PANTHER" id="PTHR48408">
    <property type="match status" value="1"/>
</dbReference>
<dbReference type="Gene3D" id="3.20.20.150">
    <property type="entry name" value="Divalent-metal-dependent TIM barrel enzymes"/>
    <property type="match status" value="1"/>
</dbReference>
<evidence type="ECO:0000256" key="7">
    <source>
        <dbReference type="ARBA" id="ARBA00022629"/>
    </source>
</evidence>
<evidence type="ECO:0000256" key="10">
    <source>
        <dbReference type="ARBA" id="ARBA00023277"/>
    </source>
</evidence>
<evidence type="ECO:0000256" key="12">
    <source>
        <dbReference type="HAMAP-Rule" id="MF_00455"/>
    </source>
</evidence>
<evidence type="ECO:0000256" key="9">
    <source>
        <dbReference type="ARBA" id="ARBA00023235"/>
    </source>
</evidence>
<dbReference type="InterPro" id="IPR001998">
    <property type="entry name" value="Xylose_isomerase"/>
</dbReference>
<accession>A0ABR6MKG1</accession>
<dbReference type="PRINTS" id="PR00688">
    <property type="entry name" value="XYLOSISMRASE"/>
</dbReference>
<protein>
    <recommendedName>
        <fullName evidence="5 12">Xylose isomerase</fullName>
        <ecNumber evidence="4 12">5.3.1.5</ecNumber>
    </recommendedName>
</protein>
<reference evidence="16 17" key="1">
    <citation type="submission" date="2020-08" db="EMBL/GenBank/DDBJ databases">
        <title>Sequencing the genomes of 1000 actinobacteria strains.</title>
        <authorList>
            <person name="Klenk H.-P."/>
        </authorList>
    </citation>
    <scope>NUCLEOTIDE SEQUENCE [LARGE SCALE GENOMIC DNA]</scope>
    <source>
        <strain evidence="16 17">DSM 43036</strain>
    </source>
</reference>
<feature type="binding site" evidence="12">
    <location>
        <position position="217"/>
    </location>
    <ligand>
        <name>Mg(2+)</name>
        <dbReference type="ChEBI" id="CHEBI:18420"/>
        <label>1</label>
    </ligand>
</feature>